<evidence type="ECO:0000259" key="7">
    <source>
        <dbReference type="Pfam" id="PF10568"/>
    </source>
</evidence>
<dbReference type="Pfam" id="PF10568">
    <property type="entry name" value="Tom37"/>
    <property type="match status" value="1"/>
</dbReference>
<dbReference type="InterPro" id="IPR019564">
    <property type="entry name" value="Sam37/metaxin_N"/>
</dbReference>
<protein>
    <recommendedName>
        <fullName evidence="7">Mitochondrial outer membrane transport complex Sam37/metaxin N-terminal domain-containing protein</fullName>
    </recommendedName>
</protein>
<organism evidence="8 9">
    <name type="scientific">Ophiocordyceps unilateralis</name>
    <name type="common">Zombie-ant fungus</name>
    <name type="synonym">Torrubia unilateralis</name>
    <dbReference type="NCBI Taxonomy" id="268505"/>
    <lineage>
        <taxon>Eukaryota</taxon>
        <taxon>Fungi</taxon>
        <taxon>Dikarya</taxon>
        <taxon>Ascomycota</taxon>
        <taxon>Pezizomycotina</taxon>
        <taxon>Sordariomycetes</taxon>
        <taxon>Hypocreomycetidae</taxon>
        <taxon>Hypocreales</taxon>
        <taxon>Ophiocordycipitaceae</taxon>
        <taxon>Ophiocordyceps</taxon>
    </lineage>
</organism>
<dbReference type="EMBL" id="LAZP02000580">
    <property type="protein sequence ID" value="PFH56436.1"/>
    <property type="molecule type" value="Genomic_DNA"/>
</dbReference>
<evidence type="ECO:0000313" key="9">
    <source>
        <dbReference type="Proteomes" id="UP000037136"/>
    </source>
</evidence>
<dbReference type="OrthoDB" id="5835136at2759"/>
<keyword evidence="6" id="KW-0472">Membrane</keyword>
<keyword evidence="3" id="KW-1000">Mitochondrion outer membrane</keyword>
<dbReference type="AlphaFoldDB" id="A0A2A9P6H1"/>
<evidence type="ECO:0000256" key="5">
    <source>
        <dbReference type="ARBA" id="ARBA00023128"/>
    </source>
</evidence>
<gene>
    <name evidence="8" type="ORF">XA68_16518</name>
</gene>
<evidence type="ECO:0000256" key="6">
    <source>
        <dbReference type="ARBA" id="ARBA00023136"/>
    </source>
</evidence>
<reference evidence="8 9" key="1">
    <citation type="journal article" date="2015" name="BMC Genomics">
        <title>Gene expression during zombie ant biting behavior reflects the complexity underlying fungal parasitic behavioral manipulation.</title>
        <authorList>
            <person name="de Bekker C."/>
            <person name="Ohm R.A."/>
            <person name="Loreto R.G."/>
            <person name="Sebastian A."/>
            <person name="Albert I."/>
            <person name="Merrow M."/>
            <person name="Brachmann A."/>
            <person name="Hughes D.P."/>
        </authorList>
    </citation>
    <scope>NUCLEOTIDE SEQUENCE [LARGE SCALE GENOMIC DNA]</scope>
    <source>
        <strain evidence="8 9">SC16a</strain>
    </source>
</reference>
<evidence type="ECO:0000313" key="8">
    <source>
        <dbReference type="EMBL" id="PFH56436.1"/>
    </source>
</evidence>
<evidence type="ECO:0000256" key="2">
    <source>
        <dbReference type="ARBA" id="ARBA00022448"/>
    </source>
</evidence>
<dbReference type="GO" id="GO:0007005">
    <property type="term" value="P:mitochondrion organization"/>
    <property type="evidence" value="ECO:0007669"/>
    <property type="project" value="TreeGrafter"/>
</dbReference>
<comment type="subcellular location">
    <subcellularLocation>
        <location evidence="1">Mitochondrion outer membrane</location>
    </subcellularLocation>
</comment>
<comment type="caution">
    <text evidence="8">The sequence shown here is derived from an EMBL/GenBank/DDBJ whole genome shotgun (WGS) entry which is preliminary data.</text>
</comment>
<keyword evidence="2" id="KW-0813">Transport</keyword>
<dbReference type="Proteomes" id="UP000037136">
    <property type="component" value="Unassembled WGS sequence"/>
</dbReference>
<keyword evidence="9" id="KW-1185">Reference proteome</keyword>
<feature type="domain" description="Mitochondrial outer membrane transport complex Sam37/metaxin N-terminal" evidence="7">
    <location>
        <begin position="22"/>
        <end position="143"/>
    </location>
</feature>
<dbReference type="GO" id="GO:0015031">
    <property type="term" value="P:protein transport"/>
    <property type="evidence" value="ECO:0007669"/>
    <property type="project" value="UniProtKB-KW"/>
</dbReference>
<evidence type="ECO:0000256" key="4">
    <source>
        <dbReference type="ARBA" id="ARBA00022927"/>
    </source>
</evidence>
<keyword evidence="4" id="KW-0653">Protein transport</keyword>
<evidence type="ECO:0000256" key="1">
    <source>
        <dbReference type="ARBA" id="ARBA00004294"/>
    </source>
</evidence>
<dbReference type="InterPro" id="IPR050931">
    <property type="entry name" value="Mito_Protein_Transport_Metaxin"/>
</dbReference>
<dbReference type="STRING" id="268505.A0A2A9P6H1"/>
<dbReference type="PANTHER" id="PTHR12289">
    <property type="entry name" value="METAXIN RELATED"/>
    <property type="match status" value="1"/>
</dbReference>
<reference evidence="8 9" key="2">
    <citation type="journal article" date="2017" name="Sci. Rep.">
        <title>Ant-infecting Ophiocordyceps genomes reveal a high diversity of potential behavioral manipulation genes and a possible major role for enterotoxins.</title>
        <authorList>
            <person name="de Bekker C."/>
            <person name="Ohm R.A."/>
            <person name="Evans H.C."/>
            <person name="Brachmann A."/>
            <person name="Hughes D.P."/>
        </authorList>
    </citation>
    <scope>NUCLEOTIDE SEQUENCE [LARGE SCALE GENOMIC DNA]</scope>
    <source>
        <strain evidence="8 9">SC16a</strain>
    </source>
</reference>
<keyword evidence="5" id="KW-0496">Mitochondrion</keyword>
<proteinExistence type="predicted"/>
<evidence type="ECO:0000256" key="3">
    <source>
        <dbReference type="ARBA" id="ARBA00022787"/>
    </source>
</evidence>
<dbReference type="PANTHER" id="PTHR12289:SF41">
    <property type="entry name" value="FAILED AXON CONNECTIONS-RELATED"/>
    <property type="match status" value="1"/>
</dbReference>
<dbReference type="GO" id="GO:0001401">
    <property type="term" value="C:SAM complex"/>
    <property type="evidence" value="ECO:0007669"/>
    <property type="project" value="InterPro"/>
</dbReference>
<dbReference type="CDD" id="cd03078">
    <property type="entry name" value="GST_N_Metaxin1_like"/>
    <property type="match status" value="1"/>
</dbReference>
<name>A0A2A9P6H1_OPHUN</name>
<sequence>MVPLELHVWGPALGLASIDAECLAAIAYFRNALPDSRWHLIPSSDPSLNPHHRLPSLHHDGVWVSGYRQIVDHLAPLADLDRHLTADHQAHVAGLSAFLSDHASSLVDLSLYVSAANWSATTRPAYSAILPFPLTWTLPPLIRAEAISRVHHLGLAELDPDLASSPGHFRSLNVGRDALPEALRKRVPITTTTTVRHEMTPEQATAIRLSALVNDCLSVLERLLESSTSSHFLPHSEASVSSLDCLAYGYLALMLKPDVPRAFLRDWFLARGPRLTEFIDVMTPTELPWLTPEPSHRTLIGYGVRFFDSVIRNIPTLGDLYADEVRLRARRGIRGLDRRMLTLVAGLTAAGLAVGCAFHAYRSLQPFGAASQVWRCGRAGTKLSRVHAARAGRGGALESGVD</sequence>
<accession>A0A2A9P6H1</accession>